<evidence type="ECO:0000256" key="1">
    <source>
        <dbReference type="SAM" id="Phobius"/>
    </source>
</evidence>
<evidence type="ECO:0000313" key="2">
    <source>
        <dbReference type="EMBL" id="SHE80414.1"/>
    </source>
</evidence>
<keyword evidence="1" id="KW-1133">Transmembrane helix</keyword>
<gene>
    <name evidence="2" type="ORF">SAMN05443633_10244</name>
</gene>
<dbReference type="EMBL" id="FQUT01000002">
    <property type="protein sequence ID" value="SHE80414.1"/>
    <property type="molecule type" value="Genomic_DNA"/>
</dbReference>
<protein>
    <submittedName>
        <fullName evidence="2">Uncharacterized protein</fullName>
    </submittedName>
</protein>
<feature type="transmembrane region" description="Helical" evidence="1">
    <location>
        <begin position="69"/>
        <end position="90"/>
    </location>
</feature>
<dbReference type="RefSeq" id="WP_072953326.1">
    <property type="nucleotide sequence ID" value="NZ_FQUT01000002.1"/>
</dbReference>
<organism evidence="2 3">
    <name type="scientific">Chryseobacterium arachidis</name>
    <dbReference type="NCBI Taxonomy" id="1416778"/>
    <lineage>
        <taxon>Bacteria</taxon>
        <taxon>Pseudomonadati</taxon>
        <taxon>Bacteroidota</taxon>
        <taxon>Flavobacteriia</taxon>
        <taxon>Flavobacteriales</taxon>
        <taxon>Weeksellaceae</taxon>
        <taxon>Chryseobacterium group</taxon>
        <taxon>Chryseobacterium</taxon>
    </lineage>
</organism>
<dbReference type="Proteomes" id="UP000184518">
    <property type="component" value="Unassembled WGS sequence"/>
</dbReference>
<keyword evidence="1" id="KW-0472">Membrane</keyword>
<keyword evidence="3" id="KW-1185">Reference proteome</keyword>
<proteinExistence type="predicted"/>
<dbReference type="OrthoDB" id="9813621at2"/>
<dbReference type="AlphaFoldDB" id="A0A1M4WGR9"/>
<keyword evidence="1" id="KW-0812">Transmembrane</keyword>
<evidence type="ECO:0000313" key="3">
    <source>
        <dbReference type="Proteomes" id="UP000184518"/>
    </source>
</evidence>
<dbReference type="STRING" id="1416778.SAMN05443633_10244"/>
<reference evidence="3" key="1">
    <citation type="submission" date="2016-11" db="EMBL/GenBank/DDBJ databases">
        <authorList>
            <person name="Varghese N."/>
            <person name="Submissions S."/>
        </authorList>
    </citation>
    <scope>NUCLEOTIDE SEQUENCE [LARGE SCALE GENOMIC DNA]</scope>
    <source>
        <strain evidence="3">DSM 27619</strain>
    </source>
</reference>
<sequence length="96" mass="10610">MTLEKQKTTIIFAVPVLLMITAFFGNLFVEGWNWSPFDFIIAAVLLFGTAFFINLVIRSKKALLSKLMICFVVLLVLALVWIELAVGIFGSPLAGS</sequence>
<feature type="transmembrane region" description="Helical" evidence="1">
    <location>
        <begin position="9"/>
        <end position="27"/>
    </location>
</feature>
<accession>A0A1M4WGR9</accession>
<name>A0A1M4WGR9_9FLAO</name>
<feature type="transmembrane region" description="Helical" evidence="1">
    <location>
        <begin position="39"/>
        <end position="57"/>
    </location>
</feature>